<dbReference type="OrthoDB" id="1745495at2759"/>
<organism evidence="8 10">
    <name type="scientific">Cucumis melo var. makuwa</name>
    <name type="common">Oriental melon</name>
    <dbReference type="NCBI Taxonomy" id="1194695"/>
    <lineage>
        <taxon>Eukaryota</taxon>
        <taxon>Viridiplantae</taxon>
        <taxon>Streptophyta</taxon>
        <taxon>Embryophyta</taxon>
        <taxon>Tracheophyta</taxon>
        <taxon>Spermatophyta</taxon>
        <taxon>Magnoliopsida</taxon>
        <taxon>eudicotyledons</taxon>
        <taxon>Gunneridae</taxon>
        <taxon>Pentapetalae</taxon>
        <taxon>rosids</taxon>
        <taxon>fabids</taxon>
        <taxon>Cucurbitales</taxon>
        <taxon>Cucurbitaceae</taxon>
        <taxon>Benincaseae</taxon>
        <taxon>Cucumis</taxon>
    </lineage>
</organism>
<dbReference type="GO" id="GO:0004519">
    <property type="term" value="F:endonuclease activity"/>
    <property type="evidence" value="ECO:0007669"/>
    <property type="project" value="UniProtKB-KW"/>
</dbReference>
<keyword evidence="1" id="KW-0808">Transferase</keyword>
<dbReference type="EMBL" id="SSTE01000109">
    <property type="protein sequence ID" value="KAA0068147.1"/>
    <property type="molecule type" value="Genomic_DNA"/>
</dbReference>
<feature type="domain" description="Reverse transcriptase RNase H-like" evidence="7">
    <location>
        <begin position="33"/>
        <end position="76"/>
    </location>
</feature>
<keyword evidence="3" id="KW-0540">Nuclease</keyword>
<dbReference type="PANTHER" id="PTHR34072">
    <property type="entry name" value="ENZYMATIC POLYPROTEIN-RELATED"/>
    <property type="match status" value="1"/>
</dbReference>
<dbReference type="InterPro" id="IPR043502">
    <property type="entry name" value="DNA/RNA_pol_sf"/>
</dbReference>
<name>A0A5A7VLM1_CUCMM</name>
<dbReference type="Proteomes" id="UP000321947">
    <property type="component" value="Unassembled WGS sequence"/>
</dbReference>
<evidence type="ECO:0000256" key="4">
    <source>
        <dbReference type="ARBA" id="ARBA00022759"/>
    </source>
</evidence>
<keyword evidence="5" id="KW-0378">Hydrolase</keyword>
<keyword evidence="6" id="KW-0695">RNA-directed DNA polymerase</keyword>
<dbReference type="GO" id="GO:0016787">
    <property type="term" value="F:hydrolase activity"/>
    <property type="evidence" value="ECO:0007669"/>
    <property type="project" value="UniProtKB-KW"/>
</dbReference>
<comment type="caution">
    <text evidence="8">The sequence shown here is derived from an EMBL/GenBank/DDBJ whole genome shotgun (WGS) entry which is preliminary data.</text>
</comment>
<accession>A0A5A7VLM1</accession>
<evidence type="ECO:0000256" key="1">
    <source>
        <dbReference type="ARBA" id="ARBA00022679"/>
    </source>
</evidence>
<evidence type="ECO:0000256" key="6">
    <source>
        <dbReference type="ARBA" id="ARBA00022918"/>
    </source>
</evidence>
<gene>
    <name evidence="9" type="ORF">E5676_scaffold392G00300</name>
    <name evidence="8" type="ORF">E6C27_scaffold238G001130</name>
</gene>
<protein>
    <submittedName>
        <fullName evidence="8">Ty3-gypsy retrotransposon protein</fullName>
    </submittedName>
</protein>
<evidence type="ECO:0000313" key="8">
    <source>
        <dbReference type="EMBL" id="KAA0068147.1"/>
    </source>
</evidence>
<dbReference type="EMBL" id="SSTD01005932">
    <property type="protein sequence ID" value="TYK21067.1"/>
    <property type="molecule type" value="Genomic_DNA"/>
</dbReference>
<evidence type="ECO:0000259" key="7">
    <source>
        <dbReference type="Pfam" id="PF17917"/>
    </source>
</evidence>
<dbReference type="InterPro" id="IPR041373">
    <property type="entry name" value="RT_RNaseH"/>
</dbReference>
<sequence>MDSTKIEDVISWLQPSAVNKVHSFLDLVGYYRSDASKKGLGCVLMQQGKVVAYASRHLKSHEQNYLTHDLELAVVNELNMIQRRWLELVKDYDCEISYHLGKANVVVDALSRKLNDLYLVEKRRLAEAGKAKEFSISSDDRLMFKRRLCVPADNAIKTRLLTEAHSSLFLCIQHVKVSRQCESTKTEASRVVATFEHTRVKVGECIYGLHSRTSLDPKELYSDLGC</sequence>
<proteinExistence type="predicted"/>
<keyword evidence="4" id="KW-0255">Endonuclease</keyword>
<dbReference type="AlphaFoldDB" id="A0A5A7VLM1"/>
<dbReference type="Proteomes" id="UP000321393">
    <property type="component" value="Unassembled WGS sequence"/>
</dbReference>
<evidence type="ECO:0000256" key="2">
    <source>
        <dbReference type="ARBA" id="ARBA00022695"/>
    </source>
</evidence>
<reference evidence="10 11" key="1">
    <citation type="submission" date="2019-08" db="EMBL/GenBank/DDBJ databases">
        <title>Draft genome sequences of two oriental melons (Cucumis melo L. var makuwa).</title>
        <authorList>
            <person name="Kwon S.-Y."/>
        </authorList>
    </citation>
    <scope>NUCLEOTIDE SEQUENCE [LARGE SCALE GENOMIC DNA]</scope>
    <source>
        <strain evidence="11">cv. Chang Bougi</strain>
        <strain evidence="10">cv. SW 3</strain>
        <tissue evidence="8">Leaf</tissue>
    </source>
</reference>
<evidence type="ECO:0000313" key="11">
    <source>
        <dbReference type="Proteomes" id="UP000321947"/>
    </source>
</evidence>
<evidence type="ECO:0000256" key="3">
    <source>
        <dbReference type="ARBA" id="ARBA00022722"/>
    </source>
</evidence>
<dbReference type="PANTHER" id="PTHR34072:SF52">
    <property type="entry name" value="RIBONUCLEASE H"/>
    <property type="match status" value="1"/>
</dbReference>
<dbReference type="SUPFAM" id="SSF56672">
    <property type="entry name" value="DNA/RNA polymerases"/>
    <property type="match status" value="1"/>
</dbReference>
<dbReference type="GO" id="GO:0003964">
    <property type="term" value="F:RNA-directed DNA polymerase activity"/>
    <property type="evidence" value="ECO:0007669"/>
    <property type="project" value="UniProtKB-KW"/>
</dbReference>
<evidence type="ECO:0000313" key="9">
    <source>
        <dbReference type="EMBL" id="TYK21067.1"/>
    </source>
</evidence>
<evidence type="ECO:0000313" key="10">
    <source>
        <dbReference type="Proteomes" id="UP000321393"/>
    </source>
</evidence>
<dbReference type="Pfam" id="PF17917">
    <property type="entry name" value="RT_RNaseH"/>
    <property type="match status" value="1"/>
</dbReference>
<keyword evidence="2" id="KW-0548">Nucleotidyltransferase</keyword>
<evidence type="ECO:0000256" key="5">
    <source>
        <dbReference type="ARBA" id="ARBA00022801"/>
    </source>
</evidence>